<dbReference type="EMBL" id="MG018928">
    <property type="protein sequence ID" value="ATW58164.1"/>
    <property type="molecule type" value="Genomic_DNA"/>
</dbReference>
<evidence type="ECO:0000313" key="1">
    <source>
        <dbReference type="EMBL" id="ATW58164.1"/>
    </source>
</evidence>
<gene>
    <name evidence="1" type="ORF">CNR35_00068</name>
</gene>
<dbReference type="Proteomes" id="UP000240688">
    <property type="component" value="Segment"/>
</dbReference>
<protein>
    <submittedName>
        <fullName evidence="1">Uncharacterized protein</fullName>
    </submittedName>
</protein>
<evidence type="ECO:0000313" key="2">
    <source>
        <dbReference type="Proteomes" id="UP000240688"/>
    </source>
</evidence>
<proteinExistence type="predicted"/>
<name>A0A2H4P7K2_9CAUD</name>
<keyword evidence="2" id="KW-1185">Reference proteome</keyword>
<reference evidence="2" key="1">
    <citation type="submission" date="2017-09" db="EMBL/GenBank/DDBJ databases">
        <authorList>
            <person name="Djurhuus A.M."/>
            <person name="Carstens A.B."/>
            <person name="Hansen L.H."/>
        </authorList>
    </citation>
    <scope>NUCLEOTIDE SEQUENCE [LARGE SCALE GENOMIC DNA]</scope>
</reference>
<sequence length="92" mass="10691">MAKAVNKQRLKPLVSYNVHDEDPKVYAFAPPKGMWLVKMYATNDIERIEVEMEVFVKCELALLRELQLKEFTEIIGELSPVTDAQFTIYQKV</sequence>
<accession>A0A2H4P7K2</accession>
<organism evidence="1 2">
    <name type="scientific">Pseudomonas phage inbricus</name>
    <dbReference type="NCBI Taxonomy" id="2048976"/>
    <lineage>
        <taxon>Viruses</taxon>
        <taxon>Duplodnaviria</taxon>
        <taxon>Heunggongvirae</taxon>
        <taxon>Uroviricota</taxon>
        <taxon>Caudoviricetes</taxon>
        <taxon>Schitoviridae</taxon>
        <taxon>Rothmandenesvirinae</taxon>
        <taxon>Inbricusvirus</taxon>
        <taxon>Inbricusvirus inbricus</taxon>
    </lineage>
</organism>